<reference evidence="1" key="1">
    <citation type="submission" date="2016-03" db="EMBL/GenBank/DDBJ databases">
        <title>Sphingomonas melonis TY, whole genome shotgun sequencing.</title>
        <authorList>
            <person name="Wang H."/>
            <person name="Zhu P."/>
        </authorList>
    </citation>
    <scope>NUCLEOTIDE SEQUENCE [LARGE SCALE GENOMIC DNA]</scope>
    <source>
        <strain evidence="1">TY</strain>
    </source>
</reference>
<comment type="caution">
    <text evidence="1">The sequence shown here is derived from an EMBL/GenBank/DDBJ whole genome shotgun (WGS) entry which is preliminary data.</text>
</comment>
<dbReference type="KEGG" id="smy:BJP26_11140"/>
<evidence type="ECO:0000313" key="2">
    <source>
        <dbReference type="Proteomes" id="UP000078460"/>
    </source>
</evidence>
<dbReference type="AlphaFoldDB" id="A0A175Y8E1"/>
<accession>A0A175Y8E1</accession>
<sequence>MITRRRAGAETILRAEAQRTQRCSVQADRFSGHLSLGYERNEGALRAGLFLSASSAPLRAPMLLRVFARTHS</sequence>
<dbReference type="Proteomes" id="UP000078460">
    <property type="component" value="Unassembled WGS sequence"/>
</dbReference>
<dbReference type="EMBL" id="LQCK02000002">
    <property type="protein sequence ID" value="KZB96529.1"/>
    <property type="molecule type" value="Genomic_DNA"/>
</dbReference>
<dbReference type="STRING" id="621456.BJP26_11140"/>
<keyword evidence="2" id="KW-1185">Reference proteome</keyword>
<proteinExistence type="predicted"/>
<protein>
    <submittedName>
        <fullName evidence="1">Uncharacterized protein</fullName>
    </submittedName>
</protein>
<organism evidence="1 2">
    <name type="scientific">Sphingomonas melonis TY</name>
    <dbReference type="NCBI Taxonomy" id="621456"/>
    <lineage>
        <taxon>Bacteria</taxon>
        <taxon>Pseudomonadati</taxon>
        <taxon>Pseudomonadota</taxon>
        <taxon>Alphaproteobacteria</taxon>
        <taxon>Sphingomonadales</taxon>
        <taxon>Sphingomonadaceae</taxon>
        <taxon>Sphingomonas</taxon>
    </lineage>
</organism>
<name>A0A175Y8E1_9SPHN</name>
<gene>
    <name evidence="1" type="ORF">AVM11_12565</name>
</gene>
<evidence type="ECO:0000313" key="1">
    <source>
        <dbReference type="EMBL" id="KZB96529.1"/>
    </source>
</evidence>